<proteinExistence type="predicted"/>
<feature type="compositionally biased region" description="Polar residues" evidence="1">
    <location>
        <begin position="1036"/>
        <end position="1049"/>
    </location>
</feature>
<dbReference type="HOGENOM" id="CLU_265450_0_0_0"/>
<feature type="region of interest" description="Disordered" evidence="1">
    <location>
        <begin position="1016"/>
        <end position="1057"/>
    </location>
</feature>
<dbReference type="AlphaFoldDB" id="E8N311"/>
<feature type="compositionally biased region" description="Polar residues" evidence="1">
    <location>
        <begin position="1016"/>
        <end position="1027"/>
    </location>
</feature>
<dbReference type="Gene3D" id="2.60.120.380">
    <property type="match status" value="3"/>
</dbReference>
<accession>E8N311</accession>
<dbReference type="SUPFAM" id="SSF49464">
    <property type="entry name" value="Carboxypeptidase regulatory domain-like"/>
    <property type="match status" value="1"/>
</dbReference>
<name>E8N311_ANATU</name>
<dbReference type="Proteomes" id="UP000008922">
    <property type="component" value="Chromosome"/>
</dbReference>
<gene>
    <name evidence="2" type="ordered locus">ANT_31350</name>
</gene>
<keyword evidence="3" id="KW-1185">Reference proteome</keyword>
<dbReference type="RefSeq" id="WP_013561502.1">
    <property type="nucleotide sequence ID" value="NC_014960.1"/>
</dbReference>
<dbReference type="KEGG" id="atm:ANT_31350"/>
<dbReference type="InParanoid" id="E8N311"/>
<sequence>MKNKKINGILGLLAAGMAVLFLIQQITVQAQTQPKVSHNACVGNCVVDVFFLHSEQSDSVAEEVYHRWYDTYYTLTDCDNSWGSRFSFLLDVIGEIVGAPGAPTLQCWQGVLGVANSCERSCNEYFLKDAKYAPNVKVSLLSVEQGYAEVKVDNHSNTDELPERVPNAYSRTFRLQTYLRYGEGTPLLVNQQDMPSLSFPNWIARGGYSNCISAFGVEEQRCTLLSAFLIPNEITTAVEFGNGALYDLTAQVEDLSEANGSFSSDGYVRLLSDGDSLTIRQGDFAGVAWIKTHNKSKDTHSQKIIPWDARNGSVTITNHECNTILSTCWITGDRTEVDTYVIALHGPAEKMLPGYYQVEVVAEMEHDKNIADNRAVYDYDAVPESTQTGGNEGTTQPLKVSDLPIVDLPGAGIYDEQIPDGMPGVMYRLSVPAPLQKLTVSVIPQSAHAFQTFVRRGEIPVPDYPTINNDFDCWMQANPEFYDVCPYGSLPAGEVYLFVKGDAGSAYQVKIDWVLRSATPTLSAQATPTPQATPLLTQEALTLSEVEDNGQRATANAWNLQAPFTGQVTLYDTDYLSITLPQTGIYTFTLTPFSPNLQASLRLHRFEIGDIIYTARAPARGSPAVLTFGGLAGEQYYLSVYAGNLRNSDPAQTYQLALTRLTPDPDEPNDSRQQAVSWDVSAPYQGYLIRMLYDRDYLKVQFPQSGIYTLQAEDLEQTQRLTLSLRSLRGDTLLSARANTRGAPARLTFDASAGEEFLLVLSGEYTFGQPNPYRVSVAEMIPDPHEPNDERQQATFWDVSQGSIQGYMWDGIRGSADYYQIVAPPTRENSAVTFTLTNPSPEMTLNLSLINARGSTLKTVNSPKGQAVELSAALEAHKTYYLRVYSLNNKKSSAPYTLSASYTPEDSQTGAQAVRTIRATVRTLSSGLVPLPLPGVEIYARVDGKPEILLGKTNRLGSLASNLEVSAGQEITLRTVKPNMEFTPAQDVWVVDETSRGHRWTFYGSESPVVYSTPEATHTPAVSTMTPSPKPRETQTHTPRPSATPQPTFTPALPSATPMPEQGRITGYLWRLFPDSPPAGVGAGEVLLTINGVEQPVVRSMIDGSYTIPLPALQAGDVLRLSARGQEDRFEPEAYEWKAEEGVSEWFYEFYSYWGTITPPARDDQNKLSGRVTDAQGRGVPGVYIIVQMGKSDALQRLGPTDADGYYQGYVRLPSRIMVTVWVDPPGFVPSRQQFFHAYAPEDRTLNFFRAEGR</sequence>
<protein>
    <submittedName>
        <fullName evidence="2">Hypothetical membrane protein</fullName>
    </submittedName>
</protein>
<dbReference type="InterPro" id="IPR008969">
    <property type="entry name" value="CarboxyPept-like_regulatory"/>
</dbReference>
<organism evidence="2 3">
    <name type="scientific">Anaerolinea thermophila (strain DSM 14523 / JCM 11388 / NBRC 100420 / UNI-1)</name>
    <dbReference type="NCBI Taxonomy" id="926569"/>
    <lineage>
        <taxon>Bacteria</taxon>
        <taxon>Bacillati</taxon>
        <taxon>Chloroflexota</taxon>
        <taxon>Anaerolineae</taxon>
        <taxon>Anaerolineales</taxon>
        <taxon>Anaerolineaceae</taxon>
        <taxon>Anaerolinea</taxon>
    </lineage>
</organism>
<dbReference type="OrthoDB" id="135652at2"/>
<evidence type="ECO:0000256" key="1">
    <source>
        <dbReference type="SAM" id="MobiDB-lite"/>
    </source>
</evidence>
<dbReference type="STRING" id="926569.ANT_31350"/>
<dbReference type="EMBL" id="AP012029">
    <property type="protein sequence ID" value="BAJ65161.1"/>
    <property type="molecule type" value="Genomic_DNA"/>
</dbReference>
<evidence type="ECO:0000313" key="2">
    <source>
        <dbReference type="EMBL" id="BAJ65161.1"/>
    </source>
</evidence>
<reference evidence="2 3" key="1">
    <citation type="submission" date="2010-12" db="EMBL/GenBank/DDBJ databases">
        <title>Whole genome sequence of Anaerolinea thermophila UNI-1.</title>
        <authorList>
            <person name="Narita-Yamada S."/>
            <person name="Kishi E."/>
            <person name="Watanabe Y."/>
            <person name="Takasaki K."/>
            <person name="Ankai A."/>
            <person name="Oguchi A."/>
            <person name="Fukui S."/>
            <person name="Takahashi M."/>
            <person name="Yashiro I."/>
            <person name="Hosoyama A."/>
            <person name="Sekiguchi Y."/>
            <person name="Hanada S."/>
            <person name="Fujita N."/>
        </authorList>
    </citation>
    <scope>NUCLEOTIDE SEQUENCE [LARGE SCALE GENOMIC DNA]</scope>
    <source>
        <strain evidence="3">DSM 14523 / JCM 11388 / NBRC 100420 / UNI-1</strain>
    </source>
</reference>
<evidence type="ECO:0000313" key="3">
    <source>
        <dbReference type="Proteomes" id="UP000008922"/>
    </source>
</evidence>